<evidence type="ECO:0000313" key="2">
    <source>
        <dbReference type="Proteomes" id="UP000054279"/>
    </source>
</evidence>
<dbReference type="OrthoDB" id="2507344at2759"/>
<dbReference type="InterPro" id="IPR027417">
    <property type="entry name" value="P-loop_NTPase"/>
</dbReference>
<sequence>MPSPSHEQVPQVCSDNFVLALLCKHFPLIENPIFKSAAQKKMVRMSIERIQNFVAVMSTGGGKSLSWLLPAWLDNNMMTVIIILHSAFLDNHICAAGGSSTGEWSKFSRVKYDLGEYLESAWKISLNLDYVRKNCGKGDIPCHFPTRHILTSLLCEKPFFHWTVSTPDVLPETKLVFLALESPTTEQFQQFLRENGKHIAHSILDEGHEILTM</sequence>
<protein>
    <submittedName>
        <fullName evidence="1">Unplaced genomic scaffold SPHSTscaffold_112, whole genome shotgun sequence</fullName>
    </submittedName>
</protein>
<keyword evidence="2" id="KW-1185">Reference proteome</keyword>
<dbReference type="SUPFAM" id="SSF52540">
    <property type="entry name" value="P-loop containing nucleoside triphosphate hydrolases"/>
    <property type="match status" value="1"/>
</dbReference>
<proteinExistence type="predicted"/>
<dbReference type="AlphaFoldDB" id="A0A0C9VDC9"/>
<dbReference type="Proteomes" id="UP000054279">
    <property type="component" value="Unassembled WGS sequence"/>
</dbReference>
<dbReference type="EMBL" id="KN837187">
    <property type="protein sequence ID" value="KIJ35600.1"/>
    <property type="molecule type" value="Genomic_DNA"/>
</dbReference>
<gene>
    <name evidence="1" type="ORF">M422DRAFT_262186</name>
</gene>
<evidence type="ECO:0000313" key="1">
    <source>
        <dbReference type="EMBL" id="KIJ35600.1"/>
    </source>
</evidence>
<organism evidence="1 2">
    <name type="scientific">Sphaerobolus stellatus (strain SS14)</name>
    <dbReference type="NCBI Taxonomy" id="990650"/>
    <lineage>
        <taxon>Eukaryota</taxon>
        <taxon>Fungi</taxon>
        <taxon>Dikarya</taxon>
        <taxon>Basidiomycota</taxon>
        <taxon>Agaricomycotina</taxon>
        <taxon>Agaricomycetes</taxon>
        <taxon>Phallomycetidae</taxon>
        <taxon>Geastrales</taxon>
        <taxon>Sphaerobolaceae</taxon>
        <taxon>Sphaerobolus</taxon>
    </lineage>
</organism>
<accession>A0A0C9VDC9</accession>
<dbReference type="Gene3D" id="3.40.50.300">
    <property type="entry name" value="P-loop containing nucleotide triphosphate hydrolases"/>
    <property type="match status" value="1"/>
</dbReference>
<name>A0A0C9VDC9_SPHS4</name>
<dbReference type="HOGENOM" id="CLU_1295126_0_0_1"/>
<reference evidence="1 2" key="1">
    <citation type="submission" date="2014-06" db="EMBL/GenBank/DDBJ databases">
        <title>Evolutionary Origins and Diversification of the Mycorrhizal Mutualists.</title>
        <authorList>
            <consortium name="DOE Joint Genome Institute"/>
            <consortium name="Mycorrhizal Genomics Consortium"/>
            <person name="Kohler A."/>
            <person name="Kuo A."/>
            <person name="Nagy L.G."/>
            <person name="Floudas D."/>
            <person name="Copeland A."/>
            <person name="Barry K.W."/>
            <person name="Cichocki N."/>
            <person name="Veneault-Fourrey C."/>
            <person name="LaButti K."/>
            <person name="Lindquist E.A."/>
            <person name="Lipzen A."/>
            <person name="Lundell T."/>
            <person name="Morin E."/>
            <person name="Murat C."/>
            <person name="Riley R."/>
            <person name="Ohm R."/>
            <person name="Sun H."/>
            <person name="Tunlid A."/>
            <person name="Henrissat B."/>
            <person name="Grigoriev I.V."/>
            <person name="Hibbett D.S."/>
            <person name="Martin F."/>
        </authorList>
    </citation>
    <scope>NUCLEOTIDE SEQUENCE [LARGE SCALE GENOMIC DNA]</scope>
    <source>
        <strain evidence="1 2">SS14</strain>
    </source>
</reference>